<dbReference type="AlphaFoldDB" id="A0A075RXZ3"/>
<dbReference type="KEGG" id="fpk:IA06_02715"/>
<dbReference type="Proteomes" id="UP000596329">
    <property type="component" value="Chromosome"/>
</dbReference>
<evidence type="ECO:0000313" key="2">
    <source>
        <dbReference type="Proteomes" id="UP000596329"/>
    </source>
</evidence>
<evidence type="ECO:0000313" key="1">
    <source>
        <dbReference type="EMBL" id="QRE03370.1"/>
    </source>
</evidence>
<gene>
    <name evidence="1" type="ORF">H0H26_10755</name>
</gene>
<dbReference type="KEGG" id="fpv:IA03_02765"/>
<sequence>MKTPLELFEEKKEKYISLIPVEAEFRFAKYKLESDDENKAILSQNRNLVLAEMEQIFMEILKIYDSEPISTSNRSLKLAILKFKASTSMFSVNFELNQEIKKQVQNLFLQQEHAVKTQNFVQADLISGEAIKLMAFSRKSLDFFL</sequence>
<dbReference type="EMBL" id="CP059075">
    <property type="protein sequence ID" value="QRE03370.1"/>
    <property type="molecule type" value="Genomic_DNA"/>
</dbReference>
<dbReference type="KEGG" id="fpw:IA04_02670"/>
<organism evidence="1 2">
    <name type="scientific">Flavobacterium psychrophilum</name>
    <dbReference type="NCBI Taxonomy" id="96345"/>
    <lineage>
        <taxon>Bacteria</taxon>
        <taxon>Pseudomonadati</taxon>
        <taxon>Bacteroidota</taxon>
        <taxon>Flavobacteriia</taxon>
        <taxon>Flavobacteriales</taxon>
        <taxon>Flavobacteriaceae</taxon>
        <taxon>Flavobacterium</taxon>
    </lineage>
</organism>
<protein>
    <submittedName>
        <fullName evidence="1">Uncharacterized protein</fullName>
    </submittedName>
</protein>
<name>A0A075RXZ3_FLAPS</name>
<reference evidence="1 2" key="1">
    <citation type="submission" date="2020-07" db="EMBL/GenBank/DDBJ databases">
        <title>Genomic characterization of Flavobacterium psychrophilum strains.</title>
        <authorList>
            <person name="Castillo D."/>
            <person name="Jorgensen J."/>
            <person name="Middelboe M."/>
        </authorList>
    </citation>
    <scope>NUCLEOTIDE SEQUENCE [LARGE SCALE GENOMIC DNA]</scope>
    <source>
        <strain evidence="1 2">FPS-R7</strain>
    </source>
</reference>
<dbReference type="KEGG" id="fpc:FPSM_01787"/>
<dbReference type="KEGG" id="fpq:IB65_02685"/>
<proteinExistence type="predicted"/>
<dbReference type="GeneID" id="66552769"/>
<accession>A0A075RXZ3</accession>
<dbReference type="RefSeq" id="WP_011962715.1">
    <property type="nucleotide sequence ID" value="NZ_CBCRUL010000016.1"/>
</dbReference>